<dbReference type="Gene3D" id="2.60.120.260">
    <property type="entry name" value="Galactose-binding domain-like"/>
    <property type="match status" value="2"/>
</dbReference>
<comment type="caution">
    <text evidence="5">The sequence shown here is derived from an EMBL/GenBank/DDBJ whole genome shotgun (WGS) entry which is preliminary data.</text>
</comment>
<dbReference type="InterPro" id="IPR054593">
    <property type="entry name" value="Beta-mannosidase-like_N2"/>
</dbReference>
<dbReference type="Pfam" id="PF22666">
    <property type="entry name" value="Glyco_hydro_2_N2"/>
    <property type="match status" value="1"/>
</dbReference>
<keyword evidence="6" id="KW-1185">Reference proteome</keyword>
<dbReference type="Pfam" id="PF17132">
    <property type="entry name" value="Glyco_hydro_106"/>
    <property type="match status" value="1"/>
</dbReference>
<dbReference type="InterPro" id="IPR000421">
    <property type="entry name" value="FA58C"/>
</dbReference>
<keyword evidence="1" id="KW-0732">Signal</keyword>
<evidence type="ECO:0000259" key="4">
    <source>
        <dbReference type="Pfam" id="PF22666"/>
    </source>
</evidence>
<dbReference type="InterPro" id="IPR008979">
    <property type="entry name" value="Galactose-bd-like_sf"/>
</dbReference>
<evidence type="ECO:0000313" key="6">
    <source>
        <dbReference type="Proteomes" id="UP000179797"/>
    </source>
</evidence>
<evidence type="ECO:0000259" key="3">
    <source>
        <dbReference type="Pfam" id="PF00754"/>
    </source>
</evidence>
<proteinExistence type="predicted"/>
<evidence type="ECO:0000256" key="2">
    <source>
        <dbReference type="ARBA" id="ARBA00022801"/>
    </source>
</evidence>
<dbReference type="SUPFAM" id="SSF49785">
    <property type="entry name" value="Galactose-binding domain-like"/>
    <property type="match status" value="2"/>
</dbReference>
<evidence type="ECO:0000313" key="5">
    <source>
        <dbReference type="EMBL" id="OHX64814.1"/>
    </source>
</evidence>
<dbReference type="NCBIfam" id="NF045579">
    <property type="entry name" value="rhamnoside_JR"/>
    <property type="match status" value="1"/>
</dbReference>
<organism evidence="5 6">
    <name type="scientific">Flammeovirga pacifica</name>
    <dbReference type="NCBI Taxonomy" id="915059"/>
    <lineage>
        <taxon>Bacteria</taxon>
        <taxon>Pseudomonadati</taxon>
        <taxon>Bacteroidota</taxon>
        <taxon>Cytophagia</taxon>
        <taxon>Cytophagales</taxon>
        <taxon>Flammeovirgaceae</taxon>
        <taxon>Flammeovirga</taxon>
    </lineage>
</organism>
<dbReference type="PANTHER" id="PTHR43817">
    <property type="entry name" value="GLYCOSYL HYDROLASE"/>
    <property type="match status" value="1"/>
</dbReference>
<dbReference type="Proteomes" id="UP000179797">
    <property type="component" value="Unassembled WGS sequence"/>
</dbReference>
<name>A0A1S1YUW0_FLAPC</name>
<gene>
    <name evidence="5" type="ORF">NH26_23355</name>
</gene>
<dbReference type="GO" id="GO:0004553">
    <property type="term" value="F:hydrolase activity, hydrolyzing O-glycosyl compounds"/>
    <property type="evidence" value="ECO:0007669"/>
    <property type="project" value="UniProtKB-ARBA"/>
</dbReference>
<feature type="domain" description="Beta-mannosidase-like galactose-binding" evidence="4">
    <location>
        <begin position="902"/>
        <end position="1006"/>
    </location>
</feature>
<reference evidence="5 6" key="1">
    <citation type="journal article" date="2012" name="Int. J. Syst. Evol. Microbiol.">
        <title>Flammeovirga pacifica sp. nov., isolated from deep-sea sediment.</title>
        <authorList>
            <person name="Xu H."/>
            <person name="Fu Y."/>
            <person name="Yang N."/>
            <person name="Ding Z."/>
            <person name="Lai Q."/>
            <person name="Zeng R."/>
        </authorList>
    </citation>
    <scope>NUCLEOTIDE SEQUENCE [LARGE SCALE GENOMIC DNA]</scope>
    <source>
        <strain evidence="6">DSM 24597 / LMG 26175 / WPAGA1</strain>
    </source>
</reference>
<feature type="domain" description="F5/8 type C" evidence="3">
    <location>
        <begin position="140"/>
        <end position="236"/>
    </location>
</feature>
<sequence length="1065" mass="120574">MSKEGFTKDLEAIDKAGIGGILVFNVSMGLPEGDVLYNSKKHRDILTHGAKECEKRGLSFGVHNCDGWTSSGGPWVKPEHSMKIVVNSQTITQGGENLELALPQPPTRYDYYKDIAVVAYPSLATELLDQKAKPIITSSYSGFDKNLAVDKKIDTYADLKAKEWVQYDFGAPYTIQSISLFINKRKGSFELLKSDDGKNFTLVRKPKVERIGKDECYFLEHFKAVTARYFRIVAASDCGIYEMDLSANYVLGNALEFTSYRRQRRPIGTPKASDIIKKDQIVVLTDKMDASGILTTSLPKGNWTIMRFGYTTSGAVNEPASEEGTGLEVDKLSREALKIHYDAFVGKLVKQAKIDAPNALQYVEIDSYEVGPQNWTDGLESIFKNKFGYDFVPFLPMFAGKYIENTETIEDVFWDMKNLVSDLMVANYFDYFTELCHKDGLISYIEPYGFVGPFNSLDAGRSADIPMGEFWLGKPNRHKRAPVSSGHIYGKNVISAEAFTSTKLNWSFHPALAKQKGDYEWTNGINEYMFHRFAHQSNIHVKPGMSMHFVGSHIDRTQTWWESAGPAWFQYLSRGSYMLRQGNPVLDLLVFVGDRAPNHVVHPSQIKPQIPSAYKYDCVNSDVIINRISVEKGQLVLPNGIIYKALILPRIQVISLETLRGIHQLSQQGAVIIGKKPLKYGGYLKTEAMNQEFDQLVAAIWSNPKTYSSDEWETIFEANNIHKDLIVKGQPDFNYYHRRTEDEDIYFIYNHSLSETQVLDCSFLVDGKVPELWRPMNGKVTVLAEYSHNNGRTNVPIQLQPQESVFVVFSKKSDNLPKVIYTPSEQVPAPLFFTNEKSNEVTMLVEGNGTYSCKVNDKQWVSTVTDLPSPIQVNGKWKVDFREEDHYKGSLETNYLFDWSEHELDTIKHYSGTAIYTTSFEVEKGTLQSNREFKLDLGKVNVIASVQLNGVDVGVSWVAPYRLDVTSGLKEGRNELIIKVTNQWTNRLIGDEKLPNQINYEIRNKEAGEREMMPKWFRKNKPLPKGPRTTFSAFSFQKATDKLLPSGLIGPVQILPLKKITKKAI</sequence>
<accession>A0A1S1YUW0</accession>
<dbReference type="STRING" id="915059.NH26_23355"/>
<dbReference type="EMBL" id="JRYR02000002">
    <property type="protein sequence ID" value="OHX64814.1"/>
    <property type="molecule type" value="Genomic_DNA"/>
</dbReference>
<dbReference type="Pfam" id="PF00754">
    <property type="entry name" value="F5_F8_type_C"/>
    <property type="match status" value="1"/>
</dbReference>
<keyword evidence="2" id="KW-0378">Hydrolase</keyword>
<protein>
    <submittedName>
        <fullName evidence="5">Uncharacterized protein</fullName>
    </submittedName>
</protein>
<dbReference type="PANTHER" id="PTHR43817:SF1">
    <property type="entry name" value="HYDROLASE, FAMILY 43, PUTATIVE (AFU_ORTHOLOGUE AFUA_3G01660)-RELATED"/>
    <property type="match status" value="1"/>
</dbReference>
<evidence type="ECO:0000256" key="1">
    <source>
        <dbReference type="ARBA" id="ARBA00022729"/>
    </source>
</evidence>
<dbReference type="AlphaFoldDB" id="A0A1S1YUW0"/>